<keyword evidence="3" id="KW-1185">Reference proteome</keyword>
<name>A0A917Y2T2_9BACI</name>
<keyword evidence="1" id="KW-1133">Transmembrane helix</keyword>
<feature type="transmembrane region" description="Helical" evidence="1">
    <location>
        <begin position="36"/>
        <end position="58"/>
    </location>
</feature>
<dbReference type="EMBL" id="BMOS01000025">
    <property type="protein sequence ID" value="GGN62933.1"/>
    <property type="molecule type" value="Genomic_DNA"/>
</dbReference>
<keyword evidence="1" id="KW-0812">Transmembrane</keyword>
<keyword evidence="1" id="KW-0472">Membrane</keyword>
<reference evidence="2" key="1">
    <citation type="journal article" date="2014" name="Int. J. Syst. Evol. Microbiol.">
        <title>Complete genome sequence of Corynebacterium casei LMG S-19264T (=DSM 44701T), isolated from a smear-ripened cheese.</title>
        <authorList>
            <consortium name="US DOE Joint Genome Institute (JGI-PGF)"/>
            <person name="Walter F."/>
            <person name="Albersmeier A."/>
            <person name="Kalinowski J."/>
            <person name="Ruckert C."/>
        </authorList>
    </citation>
    <scope>NUCLEOTIDE SEQUENCE</scope>
    <source>
        <strain evidence="2">JCM 17251</strain>
    </source>
</reference>
<proteinExistence type="predicted"/>
<reference evidence="2" key="2">
    <citation type="submission" date="2020-09" db="EMBL/GenBank/DDBJ databases">
        <authorList>
            <person name="Sun Q."/>
            <person name="Ohkuma M."/>
        </authorList>
    </citation>
    <scope>NUCLEOTIDE SEQUENCE</scope>
    <source>
        <strain evidence="2">JCM 17251</strain>
    </source>
</reference>
<evidence type="ECO:0000313" key="3">
    <source>
        <dbReference type="Proteomes" id="UP000624041"/>
    </source>
</evidence>
<gene>
    <name evidence="2" type="ORF">GCM10007971_29350</name>
</gene>
<accession>A0A917Y2T2</accession>
<protein>
    <submittedName>
        <fullName evidence="2">Uncharacterized protein</fullName>
    </submittedName>
</protein>
<dbReference type="AlphaFoldDB" id="A0A917Y2T2"/>
<sequence length="59" mass="6908">MSQPHVFYLSHIFKVYPQNIGPNLAPKVVSNWLINLHYLAFLFFIFLVILFNVVVLGFQ</sequence>
<organism evidence="2 3">
    <name type="scientific">Oceanobacillus indicireducens</name>
    <dbReference type="NCBI Taxonomy" id="1004261"/>
    <lineage>
        <taxon>Bacteria</taxon>
        <taxon>Bacillati</taxon>
        <taxon>Bacillota</taxon>
        <taxon>Bacilli</taxon>
        <taxon>Bacillales</taxon>
        <taxon>Bacillaceae</taxon>
        <taxon>Oceanobacillus</taxon>
    </lineage>
</organism>
<comment type="caution">
    <text evidence="2">The sequence shown here is derived from an EMBL/GenBank/DDBJ whole genome shotgun (WGS) entry which is preliminary data.</text>
</comment>
<evidence type="ECO:0000256" key="1">
    <source>
        <dbReference type="SAM" id="Phobius"/>
    </source>
</evidence>
<evidence type="ECO:0000313" key="2">
    <source>
        <dbReference type="EMBL" id="GGN62933.1"/>
    </source>
</evidence>
<dbReference type="Proteomes" id="UP000624041">
    <property type="component" value="Unassembled WGS sequence"/>
</dbReference>